<evidence type="ECO:0000256" key="4">
    <source>
        <dbReference type="PROSITE-ProRule" id="PRU00134"/>
    </source>
</evidence>
<dbReference type="Pfam" id="PF13302">
    <property type="entry name" value="Acetyltransf_3"/>
    <property type="match status" value="1"/>
</dbReference>
<feature type="compositionally biased region" description="Basic and acidic residues" evidence="5">
    <location>
        <begin position="88"/>
        <end position="97"/>
    </location>
</feature>
<evidence type="ECO:0000256" key="5">
    <source>
        <dbReference type="SAM" id="MobiDB-lite"/>
    </source>
</evidence>
<dbReference type="InterPro" id="IPR051531">
    <property type="entry name" value="N-acetyltransferase"/>
</dbReference>
<dbReference type="GO" id="GO:0008270">
    <property type="term" value="F:zinc ion binding"/>
    <property type="evidence" value="ECO:0007669"/>
    <property type="project" value="UniProtKB-KW"/>
</dbReference>
<accession>A0AAJ8KWW1</accession>
<dbReference type="KEGG" id="kdj:28970844"/>
<feature type="region of interest" description="Disordered" evidence="5">
    <location>
        <begin position="22"/>
        <end position="98"/>
    </location>
</feature>
<dbReference type="RefSeq" id="XP_065825930.1">
    <property type="nucleotide sequence ID" value="XM_065969858.1"/>
</dbReference>
<feature type="compositionally biased region" description="Basic residues" evidence="5">
    <location>
        <begin position="47"/>
        <end position="61"/>
    </location>
</feature>
<sequence length="407" mass="46009">MDRVEGAEDLVDALMKAVDGTYINVDPSSGDEDGPVATDRGDEGTKNKKKKKKKPKSKSKKSAATGVKPNEGRIPDETPAPPAETPEETARWEKDSVKGVPTMNLPAWGLLSDRTKDTLNIFRTPNCKTLELSTPRLKLRQVEVGDLTGIRRIKTEPIVQKTQLYGSPGISDIKENFLNRYIRSRDEFIFAITAIDPSAFKVQEPGSVRISNRIHNAEGYLGNIALSLTYPPDAPSFLPEKGQIYTQPTFQEFGKYKIEGKMFYEIHPQLWGQGIMSEAFEEVLRFGMEELGCDSIASDPTIGNDASIHLCTKNGLAFSHETNNVYNKPQLFHRITREEWWKRNRPGKEISDRWGGKEVCRWCMNFRLSPPNIRCKYCDWAKYCSRECQKADWLRAGGHQSECDPKT</sequence>
<dbReference type="Gene3D" id="6.10.140.2220">
    <property type="match status" value="1"/>
</dbReference>
<evidence type="ECO:0000256" key="3">
    <source>
        <dbReference type="ARBA" id="ARBA00022833"/>
    </source>
</evidence>
<reference evidence="7" key="2">
    <citation type="submission" date="2024-02" db="EMBL/GenBank/DDBJ databases">
        <title>Comparative genomics of Cryptococcus and Kwoniella reveals pathogenesis evolution and contrasting modes of karyotype evolution via chromosome fusion or intercentromeric recombination.</title>
        <authorList>
            <person name="Coelho M.A."/>
            <person name="David-Palma M."/>
            <person name="Shea T."/>
            <person name="Bowers K."/>
            <person name="McGinley-Smith S."/>
            <person name="Mohammad A.W."/>
            <person name="Gnirke A."/>
            <person name="Yurkov A.M."/>
            <person name="Nowrousian M."/>
            <person name="Sun S."/>
            <person name="Cuomo C.A."/>
            <person name="Heitman J."/>
        </authorList>
    </citation>
    <scope>NUCLEOTIDE SEQUENCE</scope>
    <source>
        <strain evidence="7">CBS 10117</strain>
    </source>
</reference>
<dbReference type="GeneID" id="28970844"/>
<dbReference type="SUPFAM" id="SSF144232">
    <property type="entry name" value="HIT/MYND zinc finger-like"/>
    <property type="match status" value="1"/>
</dbReference>
<reference evidence="7" key="1">
    <citation type="submission" date="2013-07" db="EMBL/GenBank/DDBJ databases">
        <authorList>
            <consortium name="The Broad Institute Genome Sequencing Platform"/>
            <person name="Cuomo C."/>
            <person name="Litvintseva A."/>
            <person name="Chen Y."/>
            <person name="Heitman J."/>
            <person name="Sun S."/>
            <person name="Springer D."/>
            <person name="Dromer F."/>
            <person name="Young S.K."/>
            <person name="Zeng Q."/>
            <person name="Gargeya S."/>
            <person name="Fitzgerald M."/>
            <person name="Abouelleil A."/>
            <person name="Alvarado L."/>
            <person name="Berlin A.M."/>
            <person name="Chapman S.B."/>
            <person name="Dewar J."/>
            <person name="Goldberg J."/>
            <person name="Griggs A."/>
            <person name="Gujja S."/>
            <person name="Hansen M."/>
            <person name="Howarth C."/>
            <person name="Imamovic A."/>
            <person name="Larimer J."/>
            <person name="McCowan C."/>
            <person name="Murphy C."/>
            <person name="Pearson M."/>
            <person name="Priest M."/>
            <person name="Roberts A."/>
            <person name="Saif S."/>
            <person name="Shea T."/>
            <person name="Sykes S."/>
            <person name="Wortman J."/>
            <person name="Nusbaum C."/>
            <person name="Birren B."/>
        </authorList>
    </citation>
    <scope>NUCLEOTIDE SEQUENCE</scope>
    <source>
        <strain evidence="7">CBS 10117</strain>
    </source>
</reference>
<keyword evidence="2 4" id="KW-0863">Zinc-finger</keyword>
<protein>
    <recommendedName>
        <fullName evidence="6">MYND-type domain-containing protein</fullName>
    </recommendedName>
</protein>
<dbReference type="Gene3D" id="3.40.630.30">
    <property type="match status" value="1"/>
</dbReference>
<keyword evidence="8" id="KW-1185">Reference proteome</keyword>
<evidence type="ECO:0000256" key="1">
    <source>
        <dbReference type="ARBA" id="ARBA00022723"/>
    </source>
</evidence>
<dbReference type="AlphaFoldDB" id="A0AAJ8KWW1"/>
<dbReference type="GO" id="GO:0016747">
    <property type="term" value="F:acyltransferase activity, transferring groups other than amino-acyl groups"/>
    <property type="evidence" value="ECO:0007669"/>
    <property type="project" value="InterPro"/>
</dbReference>
<evidence type="ECO:0000256" key="2">
    <source>
        <dbReference type="ARBA" id="ARBA00022771"/>
    </source>
</evidence>
<feature type="domain" description="MYND-type" evidence="6">
    <location>
        <begin position="360"/>
        <end position="403"/>
    </location>
</feature>
<dbReference type="SUPFAM" id="SSF55729">
    <property type="entry name" value="Acyl-CoA N-acyltransferases (Nat)"/>
    <property type="match status" value="1"/>
</dbReference>
<proteinExistence type="predicted"/>
<evidence type="ECO:0000259" key="6">
    <source>
        <dbReference type="PROSITE" id="PS50865"/>
    </source>
</evidence>
<dbReference type="InterPro" id="IPR002893">
    <property type="entry name" value="Znf_MYND"/>
</dbReference>
<dbReference type="InterPro" id="IPR016181">
    <property type="entry name" value="Acyl_CoA_acyltransferase"/>
</dbReference>
<dbReference type="InterPro" id="IPR000182">
    <property type="entry name" value="GNAT_dom"/>
</dbReference>
<keyword evidence="3" id="KW-0862">Zinc</keyword>
<dbReference type="Proteomes" id="UP000078595">
    <property type="component" value="Chromosome 11"/>
</dbReference>
<name>A0AAJ8KWW1_9TREE</name>
<keyword evidence="1" id="KW-0479">Metal-binding</keyword>
<organism evidence="7 8">
    <name type="scientific">Kwoniella dejecticola CBS 10117</name>
    <dbReference type="NCBI Taxonomy" id="1296121"/>
    <lineage>
        <taxon>Eukaryota</taxon>
        <taxon>Fungi</taxon>
        <taxon>Dikarya</taxon>
        <taxon>Basidiomycota</taxon>
        <taxon>Agaricomycotina</taxon>
        <taxon>Tremellomycetes</taxon>
        <taxon>Tremellales</taxon>
        <taxon>Cryptococcaceae</taxon>
        <taxon>Kwoniella</taxon>
    </lineage>
</organism>
<dbReference type="PANTHER" id="PTHR43792">
    <property type="entry name" value="GNAT FAMILY, PUTATIVE (AFU_ORTHOLOGUE AFUA_3G00765)-RELATED-RELATED"/>
    <property type="match status" value="1"/>
</dbReference>
<dbReference type="PANTHER" id="PTHR43792:SF15">
    <property type="entry name" value="MYND-TYPE DOMAIN-CONTAINING PROTEIN"/>
    <property type="match status" value="1"/>
</dbReference>
<evidence type="ECO:0000313" key="7">
    <source>
        <dbReference type="EMBL" id="WWC65909.1"/>
    </source>
</evidence>
<gene>
    <name evidence="7" type="ORF">I303_108531</name>
</gene>
<evidence type="ECO:0000313" key="8">
    <source>
        <dbReference type="Proteomes" id="UP000078595"/>
    </source>
</evidence>
<dbReference type="PROSITE" id="PS50865">
    <property type="entry name" value="ZF_MYND_2"/>
    <property type="match status" value="1"/>
</dbReference>
<dbReference type="EMBL" id="CP144540">
    <property type="protein sequence ID" value="WWC65909.1"/>
    <property type="molecule type" value="Genomic_DNA"/>
</dbReference>
<dbReference type="Pfam" id="PF01753">
    <property type="entry name" value="zf-MYND"/>
    <property type="match status" value="1"/>
</dbReference>